<keyword evidence="3" id="KW-0731">Sigma factor</keyword>
<dbReference type="EMBL" id="BMID01000001">
    <property type="protein sequence ID" value="GFZ96862.1"/>
    <property type="molecule type" value="Genomic_DNA"/>
</dbReference>
<keyword evidence="4" id="KW-0238">DNA-binding</keyword>
<dbReference type="InterPro" id="IPR013325">
    <property type="entry name" value="RNA_pol_sigma_r2"/>
</dbReference>
<dbReference type="Pfam" id="PF04542">
    <property type="entry name" value="Sigma70_r2"/>
    <property type="match status" value="1"/>
</dbReference>
<dbReference type="InterPro" id="IPR013324">
    <property type="entry name" value="RNA_pol_sigma_r3/r4-like"/>
</dbReference>
<dbReference type="Gene3D" id="1.10.10.10">
    <property type="entry name" value="Winged helix-like DNA-binding domain superfamily/Winged helix DNA-binding domain"/>
    <property type="match status" value="1"/>
</dbReference>
<organism evidence="8 9">
    <name type="scientific">Blastomonas marina</name>
    <dbReference type="NCBI Taxonomy" id="1867408"/>
    <lineage>
        <taxon>Bacteria</taxon>
        <taxon>Pseudomonadati</taxon>
        <taxon>Pseudomonadota</taxon>
        <taxon>Alphaproteobacteria</taxon>
        <taxon>Sphingomonadales</taxon>
        <taxon>Sphingomonadaceae</taxon>
        <taxon>Blastomonas</taxon>
    </lineage>
</organism>
<dbReference type="InterPro" id="IPR036388">
    <property type="entry name" value="WH-like_DNA-bd_sf"/>
</dbReference>
<dbReference type="Gene3D" id="1.10.1740.10">
    <property type="match status" value="1"/>
</dbReference>
<evidence type="ECO:0000313" key="8">
    <source>
        <dbReference type="EMBL" id="GFZ96862.1"/>
    </source>
</evidence>
<evidence type="ECO:0000313" key="9">
    <source>
        <dbReference type="Proteomes" id="UP000603317"/>
    </source>
</evidence>
<evidence type="ECO:0000256" key="3">
    <source>
        <dbReference type="ARBA" id="ARBA00023082"/>
    </source>
</evidence>
<dbReference type="SUPFAM" id="SSF88659">
    <property type="entry name" value="Sigma3 and sigma4 domains of RNA polymerase sigma factors"/>
    <property type="match status" value="1"/>
</dbReference>
<evidence type="ECO:0000259" key="6">
    <source>
        <dbReference type="Pfam" id="PF04542"/>
    </source>
</evidence>
<dbReference type="InterPro" id="IPR039425">
    <property type="entry name" value="RNA_pol_sigma-70-like"/>
</dbReference>
<protein>
    <submittedName>
        <fullName evidence="8">RNA polymerase sigma factor</fullName>
    </submittedName>
</protein>
<gene>
    <name evidence="8" type="primary">SigD</name>
    <name evidence="8" type="ORF">GCM10010923_00880</name>
</gene>
<keyword evidence="9" id="KW-1185">Reference proteome</keyword>
<keyword evidence="2" id="KW-0805">Transcription regulation</keyword>
<evidence type="ECO:0000256" key="5">
    <source>
        <dbReference type="ARBA" id="ARBA00023163"/>
    </source>
</evidence>
<feature type="domain" description="RNA polymerase sigma-70 region 2" evidence="6">
    <location>
        <begin position="34"/>
        <end position="91"/>
    </location>
</feature>
<dbReference type="Proteomes" id="UP000603317">
    <property type="component" value="Unassembled WGS sequence"/>
</dbReference>
<dbReference type="InterPro" id="IPR007627">
    <property type="entry name" value="RNA_pol_sigma70_r2"/>
</dbReference>
<dbReference type="InterPro" id="IPR014284">
    <property type="entry name" value="RNA_pol_sigma-70_dom"/>
</dbReference>
<dbReference type="PANTHER" id="PTHR43133">
    <property type="entry name" value="RNA POLYMERASE ECF-TYPE SIGMA FACTO"/>
    <property type="match status" value="1"/>
</dbReference>
<dbReference type="Pfam" id="PF08281">
    <property type="entry name" value="Sigma70_r4_2"/>
    <property type="match status" value="1"/>
</dbReference>
<evidence type="ECO:0000256" key="4">
    <source>
        <dbReference type="ARBA" id="ARBA00023125"/>
    </source>
</evidence>
<name>A0ABQ1F289_9SPHN</name>
<comment type="caution">
    <text evidence="8">The sequence shown here is derived from an EMBL/GenBank/DDBJ whole genome shotgun (WGS) entry which is preliminary data.</text>
</comment>
<dbReference type="SUPFAM" id="SSF88946">
    <property type="entry name" value="Sigma2 domain of RNA polymerase sigma factors"/>
    <property type="match status" value="1"/>
</dbReference>
<sequence length="174" mass="19467">MKADDGTLRRLMVAAQAGDKRAYAVLLEACGDWLRRYYAQKIAVEAVDGLVQDVLLSIHRKRASYDPTRAFLPWLAAIARYRWIDRLRKDYRHAADELHDDTASVAAEDEAVAAAVSLERLMAHLSDKQNDAIQLVKIEGLSIREAAKRTGQSESAVKVNIHRGVKKMAALIEE</sequence>
<evidence type="ECO:0000259" key="7">
    <source>
        <dbReference type="Pfam" id="PF08281"/>
    </source>
</evidence>
<feature type="domain" description="RNA polymerase sigma factor 70 region 4 type 2" evidence="7">
    <location>
        <begin position="117"/>
        <end position="168"/>
    </location>
</feature>
<keyword evidence="5" id="KW-0804">Transcription</keyword>
<dbReference type="NCBIfam" id="TIGR02937">
    <property type="entry name" value="sigma70-ECF"/>
    <property type="match status" value="1"/>
</dbReference>
<proteinExistence type="inferred from homology"/>
<accession>A0ABQ1F289</accession>
<comment type="similarity">
    <text evidence="1">Belongs to the sigma-70 factor family. ECF subfamily.</text>
</comment>
<reference evidence="9" key="1">
    <citation type="journal article" date="2019" name="Int. J. Syst. Evol. Microbiol.">
        <title>The Global Catalogue of Microorganisms (GCM) 10K type strain sequencing project: providing services to taxonomists for standard genome sequencing and annotation.</title>
        <authorList>
            <consortium name="The Broad Institute Genomics Platform"/>
            <consortium name="The Broad Institute Genome Sequencing Center for Infectious Disease"/>
            <person name="Wu L."/>
            <person name="Ma J."/>
        </authorList>
    </citation>
    <scope>NUCLEOTIDE SEQUENCE [LARGE SCALE GENOMIC DNA]</scope>
    <source>
        <strain evidence="9">CGMCC 1.15297</strain>
    </source>
</reference>
<dbReference type="InterPro" id="IPR013249">
    <property type="entry name" value="RNA_pol_sigma70_r4_t2"/>
</dbReference>
<dbReference type="PANTHER" id="PTHR43133:SF58">
    <property type="entry name" value="ECF RNA POLYMERASE SIGMA FACTOR SIGD"/>
    <property type="match status" value="1"/>
</dbReference>
<evidence type="ECO:0000256" key="2">
    <source>
        <dbReference type="ARBA" id="ARBA00023015"/>
    </source>
</evidence>
<evidence type="ECO:0000256" key="1">
    <source>
        <dbReference type="ARBA" id="ARBA00010641"/>
    </source>
</evidence>